<dbReference type="EMBL" id="JAINUF010000021">
    <property type="protein sequence ID" value="KAJ8334816.1"/>
    <property type="molecule type" value="Genomic_DNA"/>
</dbReference>
<evidence type="ECO:0000313" key="3">
    <source>
        <dbReference type="Proteomes" id="UP001152622"/>
    </source>
</evidence>
<gene>
    <name evidence="2" type="ORF">SKAU_G00404550</name>
</gene>
<protein>
    <submittedName>
        <fullName evidence="2">Uncharacterized protein</fullName>
    </submittedName>
</protein>
<organism evidence="2 3">
    <name type="scientific">Synaphobranchus kaupii</name>
    <name type="common">Kaup's arrowtooth eel</name>
    <dbReference type="NCBI Taxonomy" id="118154"/>
    <lineage>
        <taxon>Eukaryota</taxon>
        <taxon>Metazoa</taxon>
        <taxon>Chordata</taxon>
        <taxon>Craniata</taxon>
        <taxon>Vertebrata</taxon>
        <taxon>Euteleostomi</taxon>
        <taxon>Actinopterygii</taxon>
        <taxon>Neopterygii</taxon>
        <taxon>Teleostei</taxon>
        <taxon>Anguilliformes</taxon>
        <taxon>Synaphobranchidae</taxon>
        <taxon>Synaphobranchus</taxon>
    </lineage>
</organism>
<feature type="region of interest" description="Disordered" evidence="1">
    <location>
        <begin position="80"/>
        <end position="109"/>
    </location>
</feature>
<keyword evidence="3" id="KW-1185">Reference proteome</keyword>
<reference evidence="2" key="1">
    <citation type="journal article" date="2023" name="Science">
        <title>Genome structures resolve the early diversification of teleost fishes.</title>
        <authorList>
            <person name="Parey E."/>
            <person name="Louis A."/>
            <person name="Montfort J."/>
            <person name="Bouchez O."/>
            <person name="Roques C."/>
            <person name="Iampietro C."/>
            <person name="Lluch J."/>
            <person name="Castinel A."/>
            <person name="Donnadieu C."/>
            <person name="Desvignes T."/>
            <person name="Floi Bucao C."/>
            <person name="Jouanno E."/>
            <person name="Wen M."/>
            <person name="Mejri S."/>
            <person name="Dirks R."/>
            <person name="Jansen H."/>
            <person name="Henkel C."/>
            <person name="Chen W.J."/>
            <person name="Zahm M."/>
            <person name="Cabau C."/>
            <person name="Klopp C."/>
            <person name="Thompson A.W."/>
            <person name="Robinson-Rechavi M."/>
            <person name="Braasch I."/>
            <person name="Lecointre G."/>
            <person name="Bobe J."/>
            <person name="Postlethwait J.H."/>
            <person name="Berthelot C."/>
            <person name="Roest Crollius H."/>
            <person name="Guiguen Y."/>
        </authorList>
    </citation>
    <scope>NUCLEOTIDE SEQUENCE</scope>
    <source>
        <strain evidence="2">WJC10195</strain>
    </source>
</reference>
<feature type="region of interest" description="Disordered" evidence="1">
    <location>
        <begin position="1"/>
        <end position="41"/>
    </location>
</feature>
<dbReference type="AlphaFoldDB" id="A0A9Q1ICQ1"/>
<dbReference type="Proteomes" id="UP001152622">
    <property type="component" value="Chromosome 21"/>
</dbReference>
<accession>A0A9Q1ICQ1</accession>
<sequence length="147" mass="15557">MGDPRGHPSDSANKKPSPAPAEGSARLLRPPAFPQSNGGEVPLSLAQGQWVFADFYTMVQQDASKSQNPSLDPFEVAVPLAPAQTPDAAANQQTASRPHPAPISTDKSPNDAVKLAAFRESPLERAASQISRCAHLSADLIPWARGR</sequence>
<evidence type="ECO:0000313" key="2">
    <source>
        <dbReference type="EMBL" id="KAJ8334816.1"/>
    </source>
</evidence>
<evidence type="ECO:0000256" key="1">
    <source>
        <dbReference type="SAM" id="MobiDB-lite"/>
    </source>
</evidence>
<comment type="caution">
    <text evidence="2">The sequence shown here is derived from an EMBL/GenBank/DDBJ whole genome shotgun (WGS) entry which is preliminary data.</text>
</comment>
<name>A0A9Q1ICQ1_SYNKA</name>
<proteinExistence type="predicted"/>